<evidence type="ECO:0000259" key="1">
    <source>
        <dbReference type="Pfam" id="PF13338"/>
    </source>
</evidence>
<accession>A0A1H1TGY2</accession>
<dbReference type="STRING" id="630515.SAMN04489812_2389"/>
<dbReference type="InterPro" id="IPR025159">
    <property type="entry name" value="AbiEi_N"/>
</dbReference>
<protein>
    <submittedName>
        <fullName evidence="2">Transcriptional regulator, AbiEi antitoxin, Type IV TA system</fullName>
    </submittedName>
</protein>
<dbReference type="EMBL" id="LT629772">
    <property type="protein sequence ID" value="SDS59492.1"/>
    <property type="molecule type" value="Genomic_DNA"/>
</dbReference>
<evidence type="ECO:0000313" key="3">
    <source>
        <dbReference type="Proteomes" id="UP000199103"/>
    </source>
</evidence>
<dbReference type="Proteomes" id="UP000199103">
    <property type="component" value="Chromosome I"/>
</dbReference>
<feature type="domain" description="AbiEi antitoxin N-terminal" evidence="1">
    <location>
        <begin position="10"/>
        <end position="56"/>
    </location>
</feature>
<dbReference type="RefSeq" id="WP_091524883.1">
    <property type="nucleotide sequence ID" value="NZ_LT629772.1"/>
</dbReference>
<reference evidence="2 3" key="1">
    <citation type="submission" date="2016-10" db="EMBL/GenBank/DDBJ databases">
        <authorList>
            <person name="de Groot N.N."/>
        </authorList>
    </citation>
    <scope>NUCLEOTIDE SEQUENCE [LARGE SCALE GENOMIC DNA]</scope>
    <source>
        <strain evidence="2 3">DSM 21800</strain>
    </source>
</reference>
<dbReference type="Pfam" id="PF13338">
    <property type="entry name" value="AbiEi_4"/>
    <property type="match status" value="1"/>
</dbReference>
<evidence type="ECO:0000313" key="2">
    <source>
        <dbReference type="EMBL" id="SDS59492.1"/>
    </source>
</evidence>
<gene>
    <name evidence="2" type="ORF">SAMN04489812_2389</name>
</gene>
<organism evidence="2 3">
    <name type="scientific">Microlunatus soli</name>
    <dbReference type="NCBI Taxonomy" id="630515"/>
    <lineage>
        <taxon>Bacteria</taxon>
        <taxon>Bacillati</taxon>
        <taxon>Actinomycetota</taxon>
        <taxon>Actinomycetes</taxon>
        <taxon>Propionibacteriales</taxon>
        <taxon>Propionibacteriaceae</taxon>
        <taxon>Microlunatus</taxon>
    </lineage>
</organism>
<dbReference type="AlphaFoldDB" id="A0A1H1TGY2"/>
<sequence length="333" mass="36965">MKSRIDPAPELLTLARMQEGVLTAEQAAAFGLGRHSIARLVGQGRWNVLDSGLYAIDGAQNDWGAKAWGGVLLGGDAARIGGTSAAYLHGLLVDPPTEITVLIPHNARRRNRPPWRFQRERPGAHDHRSIGGPPRLTIEDTVLDLCDPKLTPSFRSPTDWVMTAIQQRKTTPRRLQSALDRRSRSINRRLIQDMITDVVVGAQSALEVRYLHDVERAHGLPHGRRQSGRTTGPAERTGRAYRDVLYEEYAVVVELDGRPGHDDEGRFRDLRRDNVSAVRGELTLRYGWEDVVDDTCLTAFQVGGVLLRRGWPGPLQQCPNCAEVPWFGETAAG</sequence>
<name>A0A1H1TGY2_9ACTN</name>
<keyword evidence="3" id="KW-1185">Reference proteome</keyword>
<dbReference type="OrthoDB" id="5146042at2"/>
<proteinExistence type="predicted"/>